<dbReference type="Gene3D" id="3.10.105.10">
    <property type="entry name" value="Dipeptide-binding Protein, Domain 3"/>
    <property type="match status" value="1"/>
</dbReference>
<dbReference type="Proteomes" id="UP000286848">
    <property type="component" value="Unassembled WGS sequence"/>
</dbReference>
<keyword evidence="5" id="KW-0653">Protein transport</keyword>
<dbReference type="Gene3D" id="3.90.76.10">
    <property type="entry name" value="Dipeptide-binding Protein, Domain 1"/>
    <property type="match status" value="1"/>
</dbReference>
<dbReference type="FunFam" id="3.10.105.10:FF:000001">
    <property type="entry name" value="Oligopeptide ABC transporter, oligopeptide-binding protein"/>
    <property type="match status" value="1"/>
</dbReference>
<evidence type="ECO:0000259" key="7">
    <source>
        <dbReference type="Pfam" id="PF00496"/>
    </source>
</evidence>
<evidence type="ECO:0000256" key="5">
    <source>
        <dbReference type="ARBA" id="ARBA00022856"/>
    </source>
</evidence>
<evidence type="ECO:0000313" key="9">
    <source>
        <dbReference type="Proteomes" id="UP000286848"/>
    </source>
</evidence>
<feature type="chain" id="PRO_5039517428" evidence="6">
    <location>
        <begin position="23"/>
        <end position="549"/>
    </location>
</feature>
<dbReference type="InterPro" id="IPR030678">
    <property type="entry name" value="Peptide/Ni-bd"/>
</dbReference>
<evidence type="ECO:0000256" key="3">
    <source>
        <dbReference type="ARBA" id="ARBA00022448"/>
    </source>
</evidence>
<dbReference type="PROSITE" id="PS51257">
    <property type="entry name" value="PROKAR_LIPOPROTEIN"/>
    <property type="match status" value="1"/>
</dbReference>
<keyword evidence="9" id="KW-1185">Reference proteome</keyword>
<dbReference type="SUPFAM" id="SSF53850">
    <property type="entry name" value="Periplasmic binding protein-like II"/>
    <property type="match status" value="1"/>
</dbReference>
<comment type="caution">
    <text evidence="8">The sequence shown here is derived from an EMBL/GenBank/DDBJ whole genome shotgun (WGS) entry which is preliminary data.</text>
</comment>
<dbReference type="InterPro" id="IPR039424">
    <property type="entry name" value="SBP_5"/>
</dbReference>
<gene>
    <name evidence="8" type="primary">oppA</name>
    <name evidence="8" type="ORF">LFYK43_04980</name>
</gene>
<keyword evidence="5" id="KW-0571">Peptide transport</keyword>
<evidence type="ECO:0000256" key="6">
    <source>
        <dbReference type="SAM" id="SignalP"/>
    </source>
</evidence>
<proteinExistence type="inferred from homology"/>
<dbReference type="GO" id="GO:0030288">
    <property type="term" value="C:outer membrane-bounded periplasmic space"/>
    <property type="evidence" value="ECO:0007669"/>
    <property type="project" value="UniProtKB-ARBA"/>
</dbReference>
<reference evidence="8 9" key="1">
    <citation type="journal article" date="2019" name="Int. J. Syst. Evol. Microbiol.">
        <title>Lactobacillus salitolerans sp. nov., a novel lactic acid bacterium isolated from spent mushroom substrates.</title>
        <authorList>
            <person name="Tohno M."/>
            <person name="Tanizawa Y."/>
            <person name="Kojima Y."/>
            <person name="Sakamoto M."/>
            <person name="Nakamura Y."/>
            <person name="Ohkuma M."/>
            <person name="Kobayashi H."/>
        </authorList>
    </citation>
    <scope>NUCLEOTIDE SEQUENCE [LARGE SCALE GENOMIC DNA]</scope>
    <source>
        <strain evidence="8 9">YK43</strain>
    </source>
</reference>
<dbReference type="PIRSF" id="PIRSF002741">
    <property type="entry name" value="MppA"/>
    <property type="match status" value="1"/>
</dbReference>
<dbReference type="EMBL" id="BFFP01000005">
    <property type="protein sequence ID" value="GBG94039.1"/>
    <property type="molecule type" value="Genomic_DNA"/>
</dbReference>
<dbReference type="AlphaFoldDB" id="A0A401IR71"/>
<dbReference type="PANTHER" id="PTHR30290">
    <property type="entry name" value="PERIPLASMIC BINDING COMPONENT OF ABC TRANSPORTER"/>
    <property type="match status" value="1"/>
</dbReference>
<dbReference type="CDD" id="cd08504">
    <property type="entry name" value="PBP2_OppA"/>
    <property type="match status" value="1"/>
</dbReference>
<dbReference type="OrthoDB" id="403896at2"/>
<comment type="subcellular location">
    <subcellularLocation>
        <location evidence="1">Cell envelope</location>
    </subcellularLocation>
</comment>
<dbReference type="PANTHER" id="PTHR30290:SF10">
    <property type="entry name" value="PERIPLASMIC OLIGOPEPTIDE-BINDING PROTEIN-RELATED"/>
    <property type="match status" value="1"/>
</dbReference>
<evidence type="ECO:0000256" key="1">
    <source>
        <dbReference type="ARBA" id="ARBA00004196"/>
    </source>
</evidence>
<evidence type="ECO:0000256" key="2">
    <source>
        <dbReference type="ARBA" id="ARBA00005695"/>
    </source>
</evidence>
<keyword evidence="4 6" id="KW-0732">Signal</keyword>
<dbReference type="RefSeq" id="WP_124975090.1">
    <property type="nucleotide sequence ID" value="NZ_BFFP01000005.1"/>
</dbReference>
<accession>A0A401IR71</accession>
<sequence>MKSLKRWLLPVVAVCSALVLTACGNSKDSSNKQTMNLSVNSDIASMDPSLASDTTSMQLLENTGEGFLQIGKNNKIEKELAQKIAVSKDGKTYTFTLRKDGKWSNGDPVTAQDFVYGWRRTVDPKTTSAYAYLYSGVENADDIIANKKKPETLGIKALGKYKVQVKLDHPIAYFKLLLAMPVFYPQNQNVVEKYGKKYGTNASRTVANGPFKIVGWNGTNSKWKLVKNTKYWDKKNVHLDAVNFQTVKSPSTGLNLYQTKKLDQTMLMGNQVANKKSSKDYVKTKTATSLYLQFNRSSPSSETLKKAFNNINIRKALSLSLNRKSLTGKVLTDGSDPAKGFVTANLAKNPKTGEDFASEAYVKEGVAYNKKLAQEYWKKGLKEIGQTGLNVKLLSDDDDTNKQTAEFVQSAWENNLPGMKVDINSVPKTIRISRSEKRNFDIVISGWGADFSDPITFLNLYQKGNSGDAGDYDNAAFNKLIDEINNNPSNDQQVRWNNMVKAEKLLLNDQATIPLYQKAYSYLRNPKVKGLIENSAGPAHNYKGVSISK</sequence>
<dbReference type="GO" id="GO:1904680">
    <property type="term" value="F:peptide transmembrane transporter activity"/>
    <property type="evidence" value="ECO:0007669"/>
    <property type="project" value="TreeGrafter"/>
</dbReference>
<feature type="signal peptide" evidence="6">
    <location>
        <begin position="1"/>
        <end position="22"/>
    </location>
</feature>
<protein>
    <submittedName>
        <fullName evidence="8">Oligopeptide ABC transporter substrate-binding protein</fullName>
    </submittedName>
</protein>
<dbReference type="GO" id="GO:0015833">
    <property type="term" value="P:peptide transport"/>
    <property type="evidence" value="ECO:0007669"/>
    <property type="project" value="UniProtKB-KW"/>
</dbReference>
<evidence type="ECO:0000256" key="4">
    <source>
        <dbReference type="ARBA" id="ARBA00022729"/>
    </source>
</evidence>
<keyword evidence="3" id="KW-0813">Transport</keyword>
<comment type="similarity">
    <text evidence="2">Belongs to the bacterial solute-binding protein 5 family.</text>
</comment>
<dbReference type="InterPro" id="IPR000914">
    <property type="entry name" value="SBP_5_dom"/>
</dbReference>
<dbReference type="FunFam" id="3.90.76.10:FF:000001">
    <property type="entry name" value="Oligopeptide ABC transporter substrate-binding protein"/>
    <property type="match status" value="1"/>
</dbReference>
<organism evidence="8 9">
    <name type="scientific">Ligilactobacillus salitolerans</name>
    <dbReference type="NCBI Taxonomy" id="1808352"/>
    <lineage>
        <taxon>Bacteria</taxon>
        <taxon>Bacillati</taxon>
        <taxon>Bacillota</taxon>
        <taxon>Bacilli</taxon>
        <taxon>Lactobacillales</taxon>
        <taxon>Lactobacillaceae</taxon>
        <taxon>Ligilactobacillus</taxon>
    </lineage>
</organism>
<name>A0A401IR71_9LACO</name>
<feature type="domain" description="Solute-binding protein family 5" evidence="7">
    <location>
        <begin position="75"/>
        <end position="465"/>
    </location>
</feature>
<evidence type="ECO:0000313" key="8">
    <source>
        <dbReference type="EMBL" id="GBG94039.1"/>
    </source>
</evidence>
<dbReference type="GO" id="GO:0043190">
    <property type="term" value="C:ATP-binding cassette (ABC) transporter complex"/>
    <property type="evidence" value="ECO:0007669"/>
    <property type="project" value="InterPro"/>
</dbReference>
<dbReference type="Gene3D" id="3.40.190.10">
    <property type="entry name" value="Periplasmic binding protein-like II"/>
    <property type="match status" value="1"/>
</dbReference>
<dbReference type="Pfam" id="PF00496">
    <property type="entry name" value="SBP_bac_5"/>
    <property type="match status" value="1"/>
</dbReference>